<evidence type="ECO:0000256" key="5">
    <source>
        <dbReference type="HAMAP-Rule" id="MF_01984"/>
    </source>
</evidence>
<dbReference type="HOGENOM" id="CLU_074522_0_1_11"/>
<dbReference type="NCBIfam" id="TIGR00421">
    <property type="entry name" value="ubiX_pad"/>
    <property type="match status" value="1"/>
</dbReference>
<dbReference type="GO" id="GO:0106141">
    <property type="term" value="F:flavin prenyltransferase activity"/>
    <property type="evidence" value="ECO:0007669"/>
    <property type="project" value="UniProtKB-EC"/>
</dbReference>
<dbReference type="EC" id="2.5.1.129" evidence="5"/>
<evidence type="ECO:0000256" key="1">
    <source>
        <dbReference type="ARBA" id="ARBA00022602"/>
    </source>
</evidence>
<feature type="binding site" evidence="5">
    <location>
        <position position="171"/>
    </location>
    <ligand>
        <name>dimethylallyl phosphate</name>
        <dbReference type="ChEBI" id="CHEBI:88052"/>
    </ligand>
</feature>
<dbReference type="EMBL" id="CP002106">
    <property type="protein sequence ID" value="ADK68566.1"/>
    <property type="molecule type" value="Genomic_DNA"/>
</dbReference>
<protein>
    <recommendedName>
        <fullName evidence="5">Flavin prenyltransferase UbiX</fullName>
        <ecNumber evidence="5">2.5.1.129</ecNumber>
    </recommendedName>
</protein>
<evidence type="ECO:0000313" key="8">
    <source>
        <dbReference type="Proteomes" id="UP000000333"/>
    </source>
</evidence>
<comment type="caution">
    <text evidence="5">Lacks conserved residue(s) required for the propagation of feature annotation.</text>
</comment>
<dbReference type="NCBIfam" id="NF004685">
    <property type="entry name" value="PRK06029.1"/>
    <property type="match status" value="1"/>
</dbReference>
<sequence length="194" mass="21145">MTKKRLIVGVSGASGSMLALSLMRELSRHEDVETHLVVSDGTRRMWELETDLPLESLTKLASVVHDDHDLAATISSGSFVTHGMVICPCSMKTLSAVANGYADNLISRAADVCLKEGRRVVLVPREMPLGRVHLRNMLSASELGCTIVPPMLTFYNGPMAIDDELTHVVGKVMRQLGIEPSEFHGWEGPEAHGE</sequence>
<comment type="catalytic activity">
    <reaction evidence="5">
        <text>dimethylallyl phosphate + FMNH2 = prenylated FMNH2 + phosphate</text>
        <dbReference type="Rhea" id="RHEA:37743"/>
        <dbReference type="ChEBI" id="CHEBI:43474"/>
        <dbReference type="ChEBI" id="CHEBI:57618"/>
        <dbReference type="ChEBI" id="CHEBI:87467"/>
        <dbReference type="ChEBI" id="CHEBI:88052"/>
        <dbReference type="EC" id="2.5.1.129"/>
    </reaction>
</comment>
<keyword evidence="2 5" id="KW-0285">Flavoprotein</keyword>
<dbReference type="Proteomes" id="UP000000333">
    <property type="component" value="Chromosome"/>
</dbReference>
<dbReference type="KEGG" id="ols:Olsu_1465"/>
<dbReference type="GO" id="GO:0016831">
    <property type="term" value="F:carboxy-lyase activity"/>
    <property type="evidence" value="ECO:0007669"/>
    <property type="project" value="TreeGrafter"/>
</dbReference>
<keyword evidence="3 5" id="KW-0288">FMN</keyword>
<comment type="function">
    <text evidence="5">Flavin prenyltransferase that catalyzes the synthesis of the prenylated FMN cofactor (prenyl-FMN) for 4-hydroxy-3-polyprenylbenzoic acid decarboxylase UbiD. The prenyltransferase is metal-independent and links a dimethylallyl moiety from dimethylallyl monophosphate (DMAP) to the flavin N5 and C6 atoms of FMN.</text>
</comment>
<dbReference type="STRING" id="633147.Olsu_1465"/>
<feature type="binding site" evidence="5">
    <location>
        <position position="39"/>
    </location>
    <ligand>
        <name>FMN</name>
        <dbReference type="ChEBI" id="CHEBI:58210"/>
    </ligand>
</feature>
<evidence type="ECO:0000313" key="7">
    <source>
        <dbReference type="EMBL" id="ADK68566.1"/>
    </source>
</evidence>
<feature type="binding site" evidence="5">
    <location>
        <begin position="90"/>
        <end position="93"/>
    </location>
    <ligand>
        <name>FMN</name>
        <dbReference type="ChEBI" id="CHEBI:58210"/>
    </ligand>
</feature>
<dbReference type="RefSeq" id="WP_013252318.1">
    <property type="nucleotide sequence ID" value="NC_014363.1"/>
</dbReference>
<dbReference type="Pfam" id="PF02441">
    <property type="entry name" value="Flavoprotein"/>
    <property type="match status" value="1"/>
</dbReference>
<evidence type="ECO:0000256" key="2">
    <source>
        <dbReference type="ARBA" id="ARBA00022630"/>
    </source>
</evidence>
<proteinExistence type="inferred from homology"/>
<evidence type="ECO:0000256" key="3">
    <source>
        <dbReference type="ARBA" id="ARBA00022643"/>
    </source>
</evidence>
<feature type="binding site" evidence="5">
    <location>
        <position position="125"/>
    </location>
    <ligand>
        <name>FMN</name>
        <dbReference type="ChEBI" id="CHEBI:58210"/>
    </ligand>
</feature>
<keyword evidence="8" id="KW-1185">Reference proteome</keyword>
<accession>E1QWR3</accession>
<dbReference type="PANTHER" id="PTHR43374">
    <property type="entry name" value="FLAVIN PRENYLTRANSFERASE"/>
    <property type="match status" value="1"/>
</dbReference>
<gene>
    <name evidence="5" type="primary">ubiX</name>
    <name evidence="7" type="ordered locus">Olsu_1465</name>
</gene>
<dbReference type="SUPFAM" id="SSF52507">
    <property type="entry name" value="Homo-oligomeric flavin-containing Cys decarboxylases, HFCD"/>
    <property type="match status" value="1"/>
</dbReference>
<dbReference type="InterPro" id="IPR036551">
    <property type="entry name" value="Flavin_trans-like"/>
</dbReference>
<dbReference type="AlphaFoldDB" id="E1QWR3"/>
<dbReference type="Gene3D" id="3.40.50.1950">
    <property type="entry name" value="Flavin prenyltransferase-like"/>
    <property type="match status" value="1"/>
</dbReference>
<comment type="similarity">
    <text evidence="5">Belongs to the UbiX/PAD1 family.</text>
</comment>
<evidence type="ECO:0000259" key="6">
    <source>
        <dbReference type="Pfam" id="PF02441"/>
    </source>
</evidence>
<dbReference type="GeneID" id="78512856"/>
<dbReference type="PANTHER" id="PTHR43374:SF1">
    <property type="entry name" value="FLAVIN PRENYLTRANSFERASE PAD1, MITOCHONDRIAL"/>
    <property type="match status" value="1"/>
</dbReference>
<reference evidence="7 8" key="1">
    <citation type="journal article" date="2010" name="Stand. Genomic Sci.">
        <title>Complete genome sequence of Olsenella uli type strain (VPI D76D-27C).</title>
        <authorList>
            <person name="Goker M."/>
            <person name="Held B."/>
            <person name="Lucas S."/>
            <person name="Nolan M."/>
            <person name="Yasawong M."/>
            <person name="Glavina Del Rio T."/>
            <person name="Tice H."/>
            <person name="Cheng J.F."/>
            <person name="Bruce D."/>
            <person name="Detter J.C."/>
            <person name="Tapia R."/>
            <person name="Han C."/>
            <person name="Goodwin L."/>
            <person name="Pitluck S."/>
            <person name="Liolios K."/>
            <person name="Ivanova N."/>
            <person name="Mavromatis K."/>
            <person name="Mikhailova N."/>
            <person name="Pati A."/>
            <person name="Chen A."/>
            <person name="Palaniappan K."/>
            <person name="Land M."/>
            <person name="Hauser L."/>
            <person name="Chang Y.J."/>
            <person name="Jeffries C.D."/>
            <person name="Rohde M."/>
            <person name="Sikorski J."/>
            <person name="Pukall R."/>
            <person name="Woyke T."/>
            <person name="Bristow J."/>
            <person name="Eisen J.A."/>
            <person name="Markowitz V."/>
            <person name="Hugenholtz P."/>
            <person name="Kyrpides N.C."/>
            <person name="Klenk H.P."/>
            <person name="Lapidus A."/>
        </authorList>
    </citation>
    <scope>NUCLEOTIDE SEQUENCE [LARGE SCALE GENOMIC DNA]</scope>
    <source>
        <strain evidence="8">ATCC 49627 / DSM 7084 / CIP 109912 / JCM 12494 / NCIMB 702895 / VPI D76D-27C</strain>
    </source>
</reference>
<organism evidence="7 8">
    <name type="scientific">Olsenella uli (strain ATCC 49627 / DSM 7084 / CCUG 31166 / CIP 109912 / JCM 12494 / LMG 11480 / NCIMB 702895 / VPI D76D-27C)</name>
    <name type="common">Lactobacillus uli</name>
    <dbReference type="NCBI Taxonomy" id="633147"/>
    <lineage>
        <taxon>Bacteria</taxon>
        <taxon>Bacillati</taxon>
        <taxon>Actinomycetota</taxon>
        <taxon>Coriobacteriia</taxon>
        <taxon>Coriobacteriales</taxon>
        <taxon>Atopobiaceae</taxon>
        <taxon>Olsenella</taxon>
    </lineage>
</organism>
<keyword evidence="4 5" id="KW-0808">Transferase</keyword>
<evidence type="ECO:0000256" key="4">
    <source>
        <dbReference type="ARBA" id="ARBA00022679"/>
    </source>
</evidence>
<feature type="binding site" evidence="5">
    <location>
        <position position="155"/>
    </location>
    <ligand>
        <name>dimethylallyl phosphate</name>
        <dbReference type="ChEBI" id="CHEBI:88052"/>
    </ligand>
</feature>
<name>E1QWR3_OLSUV</name>
<feature type="binding site" evidence="5">
    <location>
        <begin position="12"/>
        <end position="14"/>
    </location>
    <ligand>
        <name>FMN</name>
        <dbReference type="ChEBI" id="CHEBI:58210"/>
    </ligand>
</feature>
<dbReference type="InterPro" id="IPR003382">
    <property type="entry name" value="Flavoprotein"/>
</dbReference>
<feature type="domain" description="Flavoprotein" evidence="6">
    <location>
        <begin position="4"/>
        <end position="175"/>
    </location>
</feature>
<dbReference type="eggNOG" id="COG0163">
    <property type="taxonomic scope" value="Bacteria"/>
</dbReference>
<dbReference type="OrthoDB" id="9781577at2"/>
<keyword evidence="1 5" id="KW-0637">Prenyltransferase</keyword>
<dbReference type="HAMAP" id="MF_01984">
    <property type="entry name" value="ubiX_pad"/>
    <property type="match status" value="1"/>
</dbReference>
<keyword evidence="7" id="KW-0456">Lyase</keyword>
<dbReference type="PATRIC" id="fig|633147.7.peg.57"/>
<dbReference type="InterPro" id="IPR004507">
    <property type="entry name" value="UbiX-like"/>
</dbReference>